<dbReference type="OrthoDB" id="687730at2759"/>
<name>B7Q0X7_IXOSC</name>
<dbReference type="Gene3D" id="3.40.50.410">
    <property type="entry name" value="von Willebrand factor, type A domain"/>
    <property type="match status" value="1"/>
</dbReference>
<dbReference type="PANTHER" id="PTHR10579:SF177">
    <property type="entry name" value="CALCIUM-ACTIVATED CHLORIDE CHANNEL REGULATOR 4-LIKE PROTEIN"/>
    <property type="match status" value="1"/>
</dbReference>
<dbReference type="Pfam" id="PF08434">
    <property type="entry name" value="CLCA"/>
    <property type="match status" value="1"/>
</dbReference>
<dbReference type="VEuPathDB" id="VectorBase:ISCP_005803"/>
<dbReference type="EMBL" id="ABJB010624542">
    <property type="status" value="NOT_ANNOTATED_CDS"/>
    <property type="molecule type" value="Genomic_DNA"/>
</dbReference>
<evidence type="ECO:0000256" key="1">
    <source>
        <dbReference type="SAM" id="Phobius"/>
    </source>
</evidence>
<dbReference type="EMBL" id="ABJB010404755">
    <property type="status" value="NOT_ANNOTATED_CDS"/>
    <property type="molecule type" value="Genomic_DNA"/>
</dbReference>
<dbReference type="CDD" id="cd00198">
    <property type="entry name" value="vWFA"/>
    <property type="match status" value="1"/>
</dbReference>
<dbReference type="InterPro" id="IPR051266">
    <property type="entry name" value="CLCR"/>
</dbReference>
<dbReference type="EMBL" id="DS834898">
    <property type="protein sequence ID" value="EEC12499.1"/>
    <property type="molecule type" value="Genomic_DNA"/>
</dbReference>
<keyword evidence="1" id="KW-1133">Transmembrane helix</keyword>
<dbReference type="PROSITE" id="PS50234">
    <property type="entry name" value="VWFA"/>
    <property type="match status" value="1"/>
</dbReference>
<proteinExistence type="predicted"/>
<dbReference type="SMART" id="SM00327">
    <property type="entry name" value="VWA"/>
    <property type="match status" value="1"/>
</dbReference>
<accession>B7Q0X7</accession>
<dbReference type="VEuPathDB" id="VectorBase:ISCP_005781"/>
<dbReference type="InterPro" id="IPR002035">
    <property type="entry name" value="VWF_A"/>
</dbReference>
<reference evidence="4" key="2">
    <citation type="submission" date="2020-05" db="UniProtKB">
        <authorList>
            <consortium name="EnsemblMetazoa"/>
        </authorList>
    </citation>
    <scope>IDENTIFICATION</scope>
    <source>
        <strain evidence="4">wikel</strain>
    </source>
</reference>
<dbReference type="Pfam" id="PF00092">
    <property type="entry name" value="VWA"/>
    <property type="match status" value="1"/>
</dbReference>
<reference evidence="3 5" key="1">
    <citation type="submission" date="2008-03" db="EMBL/GenBank/DDBJ databases">
        <title>Annotation of Ixodes scapularis.</title>
        <authorList>
            <consortium name="Ixodes scapularis Genome Project Consortium"/>
            <person name="Caler E."/>
            <person name="Hannick L.I."/>
            <person name="Bidwell S."/>
            <person name="Joardar V."/>
            <person name="Thiagarajan M."/>
            <person name="Amedeo P."/>
            <person name="Galinsky K.J."/>
            <person name="Schobel S."/>
            <person name="Inman J."/>
            <person name="Hostetler J."/>
            <person name="Miller J."/>
            <person name="Hammond M."/>
            <person name="Megy K."/>
            <person name="Lawson D."/>
            <person name="Kodira C."/>
            <person name="Sutton G."/>
            <person name="Meyer J."/>
            <person name="Hill C.A."/>
            <person name="Birren B."/>
            <person name="Nene V."/>
            <person name="Collins F."/>
            <person name="Alarcon-Chaidez F."/>
            <person name="Wikel S."/>
            <person name="Strausberg R."/>
        </authorList>
    </citation>
    <scope>NUCLEOTIDE SEQUENCE [LARGE SCALE GENOMIC DNA]</scope>
    <source>
        <strain evidence="5">Wikel</strain>
        <strain evidence="3">Wikel colony</strain>
    </source>
</reference>
<dbReference type="Proteomes" id="UP000001555">
    <property type="component" value="Unassembled WGS sequence"/>
</dbReference>
<dbReference type="VEuPathDB" id="VectorBase:ISCW009047"/>
<dbReference type="SUPFAM" id="SSF53300">
    <property type="entry name" value="vWA-like"/>
    <property type="match status" value="1"/>
</dbReference>
<organism>
    <name type="scientific">Ixodes scapularis</name>
    <name type="common">Black-legged tick</name>
    <name type="synonym">Deer tick</name>
    <dbReference type="NCBI Taxonomy" id="6945"/>
    <lineage>
        <taxon>Eukaryota</taxon>
        <taxon>Metazoa</taxon>
        <taxon>Ecdysozoa</taxon>
        <taxon>Arthropoda</taxon>
        <taxon>Chelicerata</taxon>
        <taxon>Arachnida</taxon>
        <taxon>Acari</taxon>
        <taxon>Parasitiformes</taxon>
        <taxon>Ixodida</taxon>
        <taxon>Ixodoidea</taxon>
        <taxon>Ixodidae</taxon>
        <taxon>Ixodinae</taxon>
        <taxon>Ixodes</taxon>
    </lineage>
</organism>
<feature type="domain" description="VWFA" evidence="2">
    <location>
        <begin position="64"/>
        <end position="239"/>
    </location>
</feature>
<evidence type="ECO:0000313" key="5">
    <source>
        <dbReference type="Proteomes" id="UP000001555"/>
    </source>
</evidence>
<dbReference type="GO" id="GO:0032991">
    <property type="term" value="C:protein-containing complex"/>
    <property type="evidence" value="ECO:0007669"/>
    <property type="project" value="UniProtKB-ARBA"/>
</dbReference>
<gene>
    <name evidence="3" type="ORF">IscW_ISCW009047</name>
</gene>
<keyword evidence="1" id="KW-0812">Transmembrane</keyword>
<evidence type="ECO:0000313" key="4">
    <source>
        <dbReference type="EnsemblMetazoa" id="ISCW009047-PA"/>
    </source>
</evidence>
<keyword evidence="1" id="KW-0472">Membrane</keyword>
<dbReference type="AlphaFoldDB" id="B7Q0X7"/>
<dbReference type="PaxDb" id="6945-B7Q0X7"/>
<dbReference type="NCBIfam" id="NF041940">
    <property type="entry name" value="choice_anch_X"/>
    <property type="match status" value="1"/>
</dbReference>
<dbReference type="VEuPathDB" id="VectorBase:ISCI009047"/>
<keyword evidence="5" id="KW-1185">Reference proteome</keyword>
<dbReference type="InterPro" id="IPR013642">
    <property type="entry name" value="CLCA_N"/>
</dbReference>
<feature type="transmembrane region" description="Helical" evidence="1">
    <location>
        <begin position="659"/>
        <end position="683"/>
    </location>
</feature>
<feature type="non-terminal residue" evidence="3">
    <location>
        <position position="704"/>
    </location>
</feature>
<dbReference type="InterPro" id="IPR036465">
    <property type="entry name" value="vWFA_dom_sf"/>
</dbReference>
<dbReference type="EnsemblMetazoa" id="ISCW009047-RA">
    <property type="protein sequence ID" value="ISCW009047-PA"/>
    <property type="gene ID" value="ISCW009047"/>
</dbReference>
<evidence type="ECO:0000259" key="2">
    <source>
        <dbReference type="PROSITE" id="PS50234"/>
    </source>
</evidence>
<dbReference type="STRING" id="6945.B7Q0X7"/>
<dbReference type="PANTHER" id="PTHR10579">
    <property type="entry name" value="CALCIUM-ACTIVATED CHLORIDE CHANNEL REGULATOR"/>
    <property type="match status" value="1"/>
</dbReference>
<dbReference type="EMBL" id="ABJB010796096">
    <property type="status" value="NOT_ANNOTATED_CDS"/>
    <property type="molecule type" value="Genomic_DNA"/>
</dbReference>
<feature type="non-terminal residue" evidence="3">
    <location>
        <position position="1"/>
    </location>
</feature>
<sequence length="704" mass="77223">INAFCGDTEEHKHNADAPTPQNVLCDMRSTWDVISNTDDFRSITDPVPRMPTKFRIVKGQGHIRIVFVLDVSGSMGLENKINMLRQAASRSLEDNVPDGSDVGIITFSDNATVVAGMRTLSAATRQAIKNAVPSIARGSTAIGKALMTSVQKHGPQELERNGETAENAALLLMTDGEENEPPYINDVLPTLLQKRLRVFSVPVGKEADDGLRVLSERTGENVYPITNTTKLADRLAEMFAAVITTQQEKSARRETVFKRAVPLTSARTSMDVMVDKELGLNTMFIATGAPEDTTAMMAVSPTGREILAQYDYDLQRHKVVVPNHETGRWRVVLISHPVNRVDDTVTVTVTSEARDPDVQPVRMRSFFSSRSLESVGSSTLFKIYAELRKENVPVVGAKVLATVTTPLGNQVYVPLKDRGDGADVRAEDGIYSAFFSGFNRPGRYSVDVEAAGDSETRLGALKMNSASSRQEWSREKRSVGIGDSPVTEFSRYENAGSFVVHKLQRAIVYPPASVRDLRVESASRAENGSRIVTISWTSPGAHLDQHLCSRLQVHASTSPSSLLIIQGQNVHNVSESDVTQGTLVPTSPGSRQVITFLLPTTWLPVNESAHDVYFILFTWNPEGLRSNRSNLATANFPDAQAVIQKDVPFWDWFSNSSTAMYGCTVLLALALGGVVCLLIVSWLRTRRKGEYPVAVFRTAPMKGD</sequence>
<dbReference type="EMBL" id="ABJB010927043">
    <property type="status" value="NOT_ANNOTATED_CDS"/>
    <property type="molecule type" value="Genomic_DNA"/>
</dbReference>
<evidence type="ECO:0000313" key="3">
    <source>
        <dbReference type="EMBL" id="EEC12499.1"/>
    </source>
</evidence>
<dbReference type="HOGENOM" id="CLU_392134_0_0_1"/>
<protein>
    <submittedName>
        <fullName evidence="3 4">Calcium activated chlorine channel, putative</fullName>
    </submittedName>
</protein>